<dbReference type="Proteomes" id="UP000627166">
    <property type="component" value="Unassembled WGS sequence"/>
</dbReference>
<dbReference type="Pfam" id="PF14088">
    <property type="entry name" value="DUF4268"/>
    <property type="match status" value="1"/>
</dbReference>
<reference evidence="2 3" key="1">
    <citation type="submission" date="2020-08" db="EMBL/GenBank/DDBJ databases">
        <title>A Genomic Blueprint of the Chicken Gut Microbiome.</title>
        <authorList>
            <person name="Gilroy R."/>
            <person name="Ravi A."/>
            <person name="Getino M."/>
            <person name="Pursley I."/>
            <person name="Horton D.L."/>
            <person name="Alikhan N.-F."/>
            <person name="Baker D."/>
            <person name="Gharbi K."/>
            <person name="Hall N."/>
            <person name="Watson M."/>
            <person name="Adriaenssens E.M."/>
            <person name="Foster-Nyarko E."/>
            <person name="Jarju S."/>
            <person name="Secka A."/>
            <person name="Antonio M."/>
            <person name="Oren A."/>
            <person name="Chaudhuri R."/>
            <person name="La Ragione R.M."/>
            <person name="Hildebrand F."/>
            <person name="Pallen M.J."/>
        </authorList>
    </citation>
    <scope>NUCLEOTIDE SEQUENCE [LARGE SCALE GENOMIC DNA]</scope>
    <source>
        <strain evidence="2 3">N37</strain>
    </source>
</reference>
<dbReference type="RefSeq" id="WP_191740936.1">
    <property type="nucleotide sequence ID" value="NZ_JACSQB010000107.1"/>
</dbReference>
<evidence type="ECO:0000313" key="3">
    <source>
        <dbReference type="Proteomes" id="UP000627166"/>
    </source>
</evidence>
<evidence type="ECO:0000259" key="1">
    <source>
        <dbReference type="Pfam" id="PF14088"/>
    </source>
</evidence>
<comment type="caution">
    <text evidence="2">The sequence shown here is derived from an EMBL/GenBank/DDBJ whole genome shotgun (WGS) entry which is preliminary data.</text>
</comment>
<dbReference type="EMBL" id="JACSQB010000107">
    <property type="protein sequence ID" value="MBD8047978.1"/>
    <property type="molecule type" value="Genomic_DNA"/>
</dbReference>
<dbReference type="InterPro" id="IPR025364">
    <property type="entry name" value="DUF4268"/>
</dbReference>
<gene>
    <name evidence="2" type="ORF">H9637_13165</name>
</gene>
<feature type="domain" description="DUF4268" evidence="1">
    <location>
        <begin position="174"/>
        <end position="305"/>
    </location>
</feature>
<dbReference type="InterPro" id="IPR011856">
    <property type="entry name" value="tRNA_endonuc-like_dom_sf"/>
</dbReference>
<sequence>MLGKLVKVEDLRTIWKHEAHDFTKWLSKSENLSLLGDEIGIEINLLETEASVGSFNVDILAEEENTGRKIIIENQLEATDHDHLGKVITYASGYDAEIIIWVVKDIREEHRQAIDWLNEHTDEKLNFFVAKVELWKIGDSPCAVKFQVVSRPNDWAKSIRQTTTTANLTDTKVLQLEFWNEFKGFASSKGTALKLRKAQPQHWYDMSYGVAGSHITLTINTQQKLLGCEIYISDSKELYYAFEQHKEQIEEELGLELEWMELPNKKASRIKASTVADISNHSKWENHFEWLKDTAEMFQKVFYKYGSN</sequence>
<name>A0ABR8YVF3_9CLOT</name>
<organism evidence="2 3">
    <name type="scientific">Clostridium faecium</name>
    <dbReference type="NCBI Taxonomy" id="2762223"/>
    <lineage>
        <taxon>Bacteria</taxon>
        <taxon>Bacillati</taxon>
        <taxon>Bacillota</taxon>
        <taxon>Clostridia</taxon>
        <taxon>Eubacteriales</taxon>
        <taxon>Clostridiaceae</taxon>
        <taxon>Clostridium</taxon>
    </lineage>
</organism>
<protein>
    <submittedName>
        <fullName evidence="2">DUF4268 domain-containing protein</fullName>
    </submittedName>
</protein>
<evidence type="ECO:0000313" key="2">
    <source>
        <dbReference type="EMBL" id="MBD8047978.1"/>
    </source>
</evidence>
<keyword evidence="3" id="KW-1185">Reference proteome</keyword>
<dbReference type="Gene3D" id="3.40.1350.10">
    <property type="match status" value="1"/>
</dbReference>
<accession>A0ABR8YVF3</accession>
<proteinExistence type="predicted"/>